<gene>
    <name evidence="1" type="ORF">DNHGIG_32130</name>
</gene>
<reference evidence="1" key="1">
    <citation type="journal article" date="2023" name="Int. J. Syst. Evol. Microbiol.">
        <title>Collibacillus ludicampi gen. nov., sp. nov., a new soil bacterium of the family Alicyclobacillaceae.</title>
        <authorList>
            <person name="Jojima T."/>
            <person name="Ioku Y."/>
            <person name="Fukuta Y."/>
            <person name="Shirasaka N."/>
            <person name="Matsumura Y."/>
            <person name="Mori M."/>
        </authorList>
    </citation>
    <scope>NUCLEOTIDE SEQUENCE</scope>
    <source>
        <strain evidence="1">TP075</strain>
    </source>
</reference>
<evidence type="ECO:0000313" key="1">
    <source>
        <dbReference type="EMBL" id="GIM47664.1"/>
    </source>
</evidence>
<keyword evidence="2" id="KW-1185">Reference proteome</keyword>
<protein>
    <recommendedName>
        <fullName evidence="3">Flp pilus-assembly TadG-like N-terminal domain-containing protein</fullName>
    </recommendedName>
</protein>
<dbReference type="EMBL" id="BOQE01000001">
    <property type="protein sequence ID" value="GIM47664.1"/>
    <property type="molecule type" value="Genomic_DNA"/>
</dbReference>
<proteinExistence type="predicted"/>
<dbReference type="AlphaFoldDB" id="A0AAV4LJR8"/>
<comment type="caution">
    <text evidence="1">The sequence shown here is derived from an EMBL/GenBank/DDBJ whole genome shotgun (WGS) entry which is preliminary data.</text>
</comment>
<accession>A0AAV4LJR8</accession>
<sequence>MGILFFYIELLVWAMLIAFQVDVTHAIKVKSMIQGAADAATLAGSLQNHQEVNQYDEAGAPIGFGFKLNDDFSPENAAEAAWQKNISNFKEGAGFNTVPQFQRTLDDKGITCTVNQTVQMTVSQTVMNRFFGEGAAPQVQVRVPVTAVSKVYP</sequence>
<evidence type="ECO:0008006" key="3">
    <source>
        <dbReference type="Google" id="ProtNLM"/>
    </source>
</evidence>
<dbReference type="RefSeq" id="WP_282200618.1">
    <property type="nucleotide sequence ID" value="NZ_BOQE01000001.1"/>
</dbReference>
<dbReference type="Proteomes" id="UP001057291">
    <property type="component" value="Unassembled WGS sequence"/>
</dbReference>
<name>A0AAV4LJR8_9BACL</name>
<organism evidence="1 2">
    <name type="scientific">Collibacillus ludicampi</name>
    <dbReference type="NCBI Taxonomy" id="2771369"/>
    <lineage>
        <taxon>Bacteria</taxon>
        <taxon>Bacillati</taxon>
        <taxon>Bacillota</taxon>
        <taxon>Bacilli</taxon>
        <taxon>Bacillales</taxon>
        <taxon>Alicyclobacillaceae</taxon>
        <taxon>Collibacillus</taxon>
    </lineage>
</organism>
<evidence type="ECO:0000313" key="2">
    <source>
        <dbReference type="Proteomes" id="UP001057291"/>
    </source>
</evidence>